<evidence type="ECO:0000313" key="3">
    <source>
        <dbReference type="Proteomes" id="UP000244384"/>
    </source>
</evidence>
<dbReference type="InterPro" id="IPR000639">
    <property type="entry name" value="Epox_hydrolase-like"/>
</dbReference>
<evidence type="ECO:0000256" key="1">
    <source>
        <dbReference type="ARBA" id="ARBA00022801"/>
    </source>
</evidence>
<sequence>MTYGSITQVPVGDLTFDVRTTGPEDGEPIILLHGFPETSLSWASVAGRLTDAGFRVIAPDQRGYSPHARPEGVEAYATDLLVADVLGIADALGLGTFHLAGHDWGAVVAWLVAAHHPDRVRTLTAVSVPHLAAYNAALRDDPDQQRRAAYIQLFREPAGRAEELLLADAGQRITAMYGDAVPIGLVVRYVAHLAEPGALTAALNWYRAMTAELASTPHVQVPTTFVWGAQDMAIGRVPAEACGDFVDADYRFVELDGIGHWVPEQAPDSLAEAIIVRARA</sequence>
<dbReference type="RefSeq" id="WP_108576786.1">
    <property type="nucleotide sequence ID" value="NZ_CP026952.1"/>
</dbReference>
<accession>A0A2S0WIT0</accession>
<protein>
    <submittedName>
        <fullName evidence="2">Alpha/beta hydrolase</fullName>
    </submittedName>
</protein>
<dbReference type="InterPro" id="IPR000073">
    <property type="entry name" value="AB_hydrolase_1"/>
</dbReference>
<dbReference type="KEGG" id="aez:C3E78_02265"/>
<name>A0A2S0WIT0_9ACTN</name>
<dbReference type="InterPro" id="IPR029058">
    <property type="entry name" value="AB_hydrolase_fold"/>
</dbReference>
<dbReference type="Gene3D" id="3.40.50.1820">
    <property type="entry name" value="alpha/beta hydrolase"/>
    <property type="match status" value="1"/>
</dbReference>
<organism evidence="2 3">
    <name type="scientific">Aeromicrobium chenweiae</name>
    <dbReference type="NCBI Taxonomy" id="2079793"/>
    <lineage>
        <taxon>Bacteria</taxon>
        <taxon>Bacillati</taxon>
        <taxon>Actinomycetota</taxon>
        <taxon>Actinomycetes</taxon>
        <taxon>Propionibacteriales</taxon>
        <taxon>Nocardioidaceae</taxon>
        <taxon>Aeromicrobium</taxon>
    </lineage>
</organism>
<gene>
    <name evidence="2" type="ORF">C3E78_02265</name>
</gene>
<keyword evidence="3" id="KW-1185">Reference proteome</keyword>
<dbReference type="PRINTS" id="PR00111">
    <property type="entry name" value="ABHYDROLASE"/>
</dbReference>
<dbReference type="OrthoDB" id="2987348at2"/>
<dbReference type="SUPFAM" id="SSF53474">
    <property type="entry name" value="alpha/beta-Hydrolases"/>
    <property type="match status" value="1"/>
</dbReference>
<reference evidence="3" key="1">
    <citation type="submission" date="2018-01" db="EMBL/GenBank/DDBJ databases">
        <authorList>
            <person name="Li J."/>
        </authorList>
    </citation>
    <scope>NUCLEOTIDE SEQUENCE [LARGE SCALE GENOMIC DNA]</scope>
    <source>
        <strain evidence="3">592</strain>
    </source>
</reference>
<dbReference type="GO" id="GO:0016787">
    <property type="term" value="F:hydrolase activity"/>
    <property type="evidence" value="ECO:0007669"/>
    <property type="project" value="UniProtKB-KW"/>
</dbReference>
<dbReference type="AlphaFoldDB" id="A0A2S0WIT0"/>
<evidence type="ECO:0000313" key="2">
    <source>
        <dbReference type="EMBL" id="AWB91140.1"/>
    </source>
</evidence>
<dbReference type="PANTHER" id="PTHR43329">
    <property type="entry name" value="EPOXIDE HYDROLASE"/>
    <property type="match status" value="1"/>
</dbReference>
<keyword evidence="1 2" id="KW-0378">Hydrolase</keyword>
<proteinExistence type="predicted"/>
<dbReference type="EMBL" id="CP026952">
    <property type="protein sequence ID" value="AWB91140.1"/>
    <property type="molecule type" value="Genomic_DNA"/>
</dbReference>
<dbReference type="Proteomes" id="UP000244384">
    <property type="component" value="Chromosome"/>
</dbReference>
<dbReference type="Pfam" id="PF00561">
    <property type="entry name" value="Abhydrolase_1"/>
    <property type="match status" value="1"/>
</dbReference>
<dbReference type="PRINTS" id="PR00412">
    <property type="entry name" value="EPOXHYDRLASE"/>
</dbReference>
<accession>A0A5F2EPZ7</accession>